<comment type="caution">
    <text evidence="1">The sequence shown here is derived from an EMBL/GenBank/DDBJ whole genome shotgun (WGS) entry which is preliminary data.</text>
</comment>
<accession>A0A0Q0HFS1</accession>
<dbReference type="Proteomes" id="UP000050474">
    <property type="component" value="Unassembled WGS sequence"/>
</dbReference>
<protein>
    <submittedName>
        <fullName evidence="1">Uncharacterized protein</fullName>
    </submittedName>
</protein>
<gene>
    <name evidence="1" type="ORF">ALO44_101842</name>
</gene>
<evidence type="ECO:0000313" key="2">
    <source>
        <dbReference type="Proteomes" id="UP000050474"/>
    </source>
</evidence>
<proteinExistence type="predicted"/>
<reference evidence="1 2" key="1">
    <citation type="submission" date="2015-09" db="EMBL/GenBank/DDBJ databases">
        <title>Genome announcement of multiple Pseudomonas syringae strains.</title>
        <authorList>
            <person name="Thakur S."/>
            <person name="Wang P.W."/>
            <person name="Gong Y."/>
            <person name="Weir B.S."/>
            <person name="Guttman D.S."/>
        </authorList>
    </citation>
    <scope>NUCLEOTIDE SEQUENCE [LARGE SCALE GENOMIC DNA]</scope>
    <source>
        <strain evidence="1 2">ICMP4091</strain>
    </source>
</reference>
<evidence type="ECO:0000313" key="1">
    <source>
        <dbReference type="EMBL" id="KPY87773.1"/>
    </source>
</evidence>
<sequence length="47" mass="5523">MMISKHTQMFSCDIDIINIILNTVCQTPQLTDIHFFSIEPQRERRSA</sequence>
<organism evidence="1 2">
    <name type="scientific">Pseudomonas syringae pv. tagetis</name>
    <dbReference type="NCBI Taxonomy" id="129140"/>
    <lineage>
        <taxon>Bacteria</taxon>
        <taxon>Pseudomonadati</taxon>
        <taxon>Pseudomonadota</taxon>
        <taxon>Gammaproteobacteria</taxon>
        <taxon>Pseudomonadales</taxon>
        <taxon>Pseudomonadaceae</taxon>
        <taxon>Pseudomonas</taxon>
    </lineage>
</organism>
<dbReference type="AlphaFoldDB" id="A0A0Q0HFS1"/>
<name>A0A0Q0HFS1_9PSED</name>
<dbReference type="EMBL" id="LJRM01000048">
    <property type="protein sequence ID" value="KPY87773.1"/>
    <property type="molecule type" value="Genomic_DNA"/>
</dbReference>